<gene>
    <name evidence="1" type="ORF">C8R41DRAFT_860445</name>
</gene>
<sequence length="57" mass="6537">MRTLHFIYPVKEISMCCIHLGYKHTRYFFLVTSLFPVRGTWLGKSVSAAQLTIAVCT</sequence>
<evidence type="ECO:0000313" key="2">
    <source>
        <dbReference type="Proteomes" id="UP001150217"/>
    </source>
</evidence>
<dbReference type="Proteomes" id="UP001150217">
    <property type="component" value="Unassembled WGS sequence"/>
</dbReference>
<dbReference type="EMBL" id="JANVFT010000145">
    <property type="protein sequence ID" value="KAJ4464183.1"/>
    <property type="molecule type" value="Genomic_DNA"/>
</dbReference>
<protein>
    <submittedName>
        <fullName evidence="1">Uncharacterized protein</fullName>
    </submittedName>
</protein>
<keyword evidence="2" id="KW-1185">Reference proteome</keyword>
<proteinExistence type="predicted"/>
<name>A0ABQ8UWU3_9AGAR</name>
<comment type="caution">
    <text evidence="1">The sequence shown here is derived from an EMBL/GenBank/DDBJ whole genome shotgun (WGS) entry which is preliminary data.</text>
</comment>
<accession>A0ABQ8UWU3</accession>
<reference evidence="1" key="1">
    <citation type="submission" date="2022-08" db="EMBL/GenBank/DDBJ databases">
        <title>A Global Phylogenomic Analysis of the Shiitake Genus Lentinula.</title>
        <authorList>
            <consortium name="DOE Joint Genome Institute"/>
            <person name="Sierra-Patev S."/>
            <person name="Min B."/>
            <person name="Naranjo-Ortiz M."/>
            <person name="Looney B."/>
            <person name="Konkel Z."/>
            <person name="Slot J.C."/>
            <person name="Sakamoto Y."/>
            <person name="Steenwyk J.L."/>
            <person name="Rokas A."/>
            <person name="Carro J."/>
            <person name="Camarero S."/>
            <person name="Ferreira P."/>
            <person name="Molpeceres G."/>
            <person name="Ruiz-Duenas F.J."/>
            <person name="Serrano A."/>
            <person name="Henrissat B."/>
            <person name="Drula E."/>
            <person name="Hughes K.W."/>
            <person name="Mata J.L."/>
            <person name="Ishikawa N.K."/>
            <person name="Vargas-Isla R."/>
            <person name="Ushijima S."/>
            <person name="Smith C.A."/>
            <person name="Ahrendt S."/>
            <person name="Andreopoulos W."/>
            <person name="He G."/>
            <person name="Labutti K."/>
            <person name="Lipzen A."/>
            <person name="Ng V."/>
            <person name="Riley R."/>
            <person name="Sandor L."/>
            <person name="Barry K."/>
            <person name="Martinez A.T."/>
            <person name="Xiao Y."/>
            <person name="Gibbons J.G."/>
            <person name="Terashima K."/>
            <person name="Grigoriev I.V."/>
            <person name="Hibbett D.S."/>
        </authorList>
    </citation>
    <scope>NUCLEOTIDE SEQUENCE</scope>
    <source>
        <strain evidence="1">RHP3577 ss4</strain>
    </source>
</reference>
<evidence type="ECO:0000313" key="1">
    <source>
        <dbReference type="EMBL" id="KAJ4464183.1"/>
    </source>
</evidence>
<organism evidence="1 2">
    <name type="scientific">Lentinula lateritia</name>
    <dbReference type="NCBI Taxonomy" id="40482"/>
    <lineage>
        <taxon>Eukaryota</taxon>
        <taxon>Fungi</taxon>
        <taxon>Dikarya</taxon>
        <taxon>Basidiomycota</taxon>
        <taxon>Agaricomycotina</taxon>
        <taxon>Agaricomycetes</taxon>
        <taxon>Agaricomycetidae</taxon>
        <taxon>Agaricales</taxon>
        <taxon>Marasmiineae</taxon>
        <taxon>Omphalotaceae</taxon>
        <taxon>Lentinula</taxon>
    </lineage>
</organism>